<dbReference type="EMBL" id="JAAAMG010000017">
    <property type="protein sequence ID" value="NDW06417.1"/>
    <property type="molecule type" value="Genomic_DNA"/>
</dbReference>
<keyword evidence="4" id="KW-1185">Reference proteome</keyword>
<organism evidence="3 4">
    <name type="scientific">Jiella pacifica</name>
    <dbReference type="NCBI Taxonomy" id="2696469"/>
    <lineage>
        <taxon>Bacteria</taxon>
        <taxon>Pseudomonadati</taxon>
        <taxon>Pseudomonadota</taxon>
        <taxon>Alphaproteobacteria</taxon>
        <taxon>Hyphomicrobiales</taxon>
        <taxon>Aurantimonadaceae</taxon>
        <taxon>Jiella</taxon>
    </lineage>
</organism>
<feature type="region of interest" description="Disordered" evidence="1">
    <location>
        <begin position="133"/>
        <end position="193"/>
    </location>
</feature>
<dbReference type="AlphaFoldDB" id="A0A6N9T4W3"/>
<dbReference type="Proteomes" id="UP000469011">
    <property type="component" value="Unassembled WGS sequence"/>
</dbReference>
<sequence length="318" mass="33390">MRSIRDAKTGKFGNRAKMTTGAALAAALLGTSAFAQGVPQQEQQPSARMQAGEGPGHMGSGRDGSMRFAQDFERGHHGWRHNRHHGPRHGGMMSPAKLAGALAALETGIGIQPDQMGTWRNFTGALVAFAEAAQPPHGPRGMGPGPRGPRGMDAGRGGPGATPAPQPPQAGSADSEVAAGGSETAGAPGDRGQNGLFAFRMLDRFADRAIDAGEKAKALKSALADLESTLTPEQIDRARGLVRSMMRDMRQERRGDRWDRHDRGDFKGPRGHHRPGPRGPMPAQGAMEMEPGGSDGPGDDGPADMEPETPAMDEPQQG</sequence>
<feature type="chain" id="PRO_5026881471" description="LTXXQ motif family protein" evidence="2">
    <location>
        <begin position="36"/>
        <end position="318"/>
    </location>
</feature>
<evidence type="ECO:0000313" key="4">
    <source>
        <dbReference type="Proteomes" id="UP000469011"/>
    </source>
</evidence>
<evidence type="ECO:0000256" key="2">
    <source>
        <dbReference type="SAM" id="SignalP"/>
    </source>
</evidence>
<feature type="region of interest" description="Disordered" evidence="1">
    <location>
        <begin position="248"/>
        <end position="318"/>
    </location>
</feature>
<name>A0A6N9T4W3_9HYPH</name>
<dbReference type="RefSeq" id="WP_163464922.1">
    <property type="nucleotide sequence ID" value="NZ_JAAAMG010000017.1"/>
</dbReference>
<feature type="compositionally biased region" description="Polar residues" evidence="1">
    <location>
        <begin position="38"/>
        <end position="47"/>
    </location>
</feature>
<evidence type="ECO:0000256" key="1">
    <source>
        <dbReference type="SAM" id="MobiDB-lite"/>
    </source>
</evidence>
<feature type="signal peptide" evidence="2">
    <location>
        <begin position="1"/>
        <end position="35"/>
    </location>
</feature>
<comment type="caution">
    <text evidence="3">The sequence shown here is derived from an EMBL/GenBank/DDBJ whole genome shotgun (WGS) entry which is preliminary data.</text>
</comment>
<feature type="compositionally biased region" description="Acidic residues" evidence="1">
    <location>
        <begin position="297"/>
        <end position="307"/>
    </location>
</feature>
<reference evidence="3 4" key="1">
    <citation type="submission" date="2020-01" db="EMBL/GenBank/DDBJ databases">
        <title>Jiella pacifica sp. nov.</title>
        <authorList>
            <person name="Xue Z."/>
            <person name="Zhu S."/>
            <person name="Chen J."/>
            <person name="Yang J."/>
        </authorList>
    </citation>
    <scope>NUCLEOTIDE SEQUENCE [LARGE SCALE GENOMIC DNA]</scope>
    <source>
        <strain evidence="3 4">40Bstr34</strain>
    </source>
</reference>
<proteinExistence type="predicted"/>
<protein>
    <recommendedName>
        <fullName evidence="5">LTXXQ motif family protein</fullName>
    </recommendedName>
</protein>
<keyword evidence="2" id="KW-0732">Signal</keyword>
<evidence type="ECO:0008006" key="5">
    <source>
        <dbReference type="Google" id="ProtNLM"/>
    </source>
</evidence>
<gene>
    <name evidence="3" type="ORF">GTK09_18515</name>
</gene>
<evidence type="ECO:0000313" key="3">
    <source>
        <dbReference type="EMBL" id="NDW06417.1"/>
    </source>
</evidence>
<feature type="region of interest" description="Disordered" evidence="1">
    <location>
        <begin position="37"/>
        <end position="65"/>
    </location>
</feature>
<feature type="compositionally biased region" description="Gly residues" evidence="1">
    <location>
        <begin position="53"/>
        <end position="62"/>
    </location>
</feature>
<feature type="compositionally biased region" description="Basic and acidic residues" evidence="1">
    <location>
        <begin position="248"/>
        <end position="268"/>
    </location>
</feature>
<accession>A0A6N9T4W3</accession>